<dbReference type="Pfam" id="PF07654">
    <property type="entry name" value="C1-set"/>
    <property type="match status" value="2"/>
</dbReference>
<reference evidence="3" key="3">
    <citation type="submission" date="2025-09" db="UniProtKB">
        <authorList>
            <consortium name="Ensembl"/>
        </authorList>
    </citation>
    <scope>IDENTIFICATION</scope>
</reference>
<dbReference type="PROSITE" id="PS50835">
    <property type="entry name" value="IG_LIKE"/>
    <property type="match status" value="2"/>
</dbReference>
<dbReference type="SUPFAM" id="SSF48726">
    <property type="entry name" value="Immunoglobulin"/>
    <property type="match status" value="2"/>
</dbReference>
<evidence type="ECO:0000313" key="4">
    <source>
        <dbReference type="Proteomes" id="UP000265140"/>
    </source>
</evidence>
<dbReference type="InterPro" id="IPR007110">
    <property type="entry name" value="Ig-like_dom"/>
</dbReference>
<sequence>STKPVISLPEAVTVMEGEKRTLMCEITGFYPEQLTVTWLIQNGSQLSRGVCTGMATPNPDGTYSVSSLITVQATATESSGVVYVFPPTVSEIIKPAIVYAMRPTVLKCTIKSVPRIKELKVKWFRVLANGEFAAASDSQSKALLSPEELSDQANLHFEGRFHVSTLTILNPTFLQISSIPQIPQVGRSLVLCCRVEKFYPEKVALEWSRNDGEQVSSITNYGPFSDDESMYSMWSKIKLVMAVEDERAVYTCRVYHSSFPLAGYRDVLYHINSQGD</sequence>
<feature type="domain" description="Ig-like" evidence="2">
    <location>
        <begin position="4"/>
        <end position="80"/>
    </location>
</feature>
<dbReference type="Gene3D" id="2.60.40.10">
    <property type="entry name" value="Immunoglobulins"/>
    <property type="match status" value="2"/>
</dbReference>
<evidence type="ECO:0000256" key="1">
    <source>
        <dbReference type="ARBA" id="ARBA00023319"/>
    </source>
</evidence>
<keyword evidence="1" id="KW-0393">Immunoglobulin domain</keyword>
<accession>A0AAY5KV28</accession>
<protein>
    <recommendedName>
        <fullName evidence="2">Ig-like domain-containing protein</fullName>
    </recommendedName>
</protein>
<dbReference type="GeneTree" id="ENSGT00940000163348"/>
<dbReference type="Ensembl" id="ENSELUT00000106099.1">
    <property type="protein sequence ID" value="ENSELUP00000090387.1"/>
    <property type="gene ID" value="ENSELUG00000044698.1"/>
</dbReference>
<dbReference type="InterPro" id="IPR050380">
    <property type="entry name" value="Immune_Resp_Modulators"/>
</dbReference>
<dbReference type="CDD" id="cd00098">
    <property type="entry name" value="IgC1"/>
    <property type="match status" value="2"/>
</dbReference>
<name>A0AAY5KV28_ESOLU</name>
<dbReference type="InterPro" id="IPR003006">
    <property type="entry name" value="Ig/MHC_CS"/>
</dbReference>
<dbReference type="SMART" id="SM00407">
    <property type="entry name" value="IGc1"/>
    <property type="match status" value="2"/>
</dbReference>
<evidence type="ECO:0000259" key="2">
    <source>
        <dbReference type="PROSITE" id="PS50835"/>
    </source>
</evidence>
<reference evidence="3 4" key="1">
    <citation type="submission" date="2020-02" db="EMBL/GenBank/DDBJ databases">
        <title>Esox lucius (northern pike) genome, fEsoLuc1, primary haplotype.</title>
        <authorList>
            <person name="Myers G."/>
            <person name="Karagic N."/>
            <person name="Meyer A."/>
            <person name="Pippel M."/>
            <person name="Reichard M."/>
            <person name="Winkler S."/>
            <person name="Tracey A."/>
            <person name="Sims Y."/>
            <person name="Howe K."/>
            <person name="Rhie A."/>
            <person name="Formenti G."/>
            <person name="Durbin R."/>
            <person name="Fedrigo O."/>
            <person name="Jarvis E.D."/>
        </authorList>
    </citation>
    <scope>NUCLEOTIDE SEQUENCE [LARGE SCALE GENOMIC DNA]</scope>
</reference>
<dbReference type="Proteomes" id="UP000265140">
    <property type="component" value="Chromosome 17"/>
</dbReference>
<keyword evidence="4" id="KW-1185">Reference proteome</keyword>
<reference evidence="3" key="2">
    <citation type="submission" date="2025-08" db="UniProtKB">
        <authorList>
            <consortium name="Ensembl"/>
        </authorList>
    </citation>
    <scope>IDENTIFICATION</scope>
</reference>
<evidence type="ECO:0000313" key="3">
    <source>
        <dbReference type="Ensembl" id="ENSELUP00000090387.1"/>
    </source>
</evidence>
<proteinExistence type="predicted"/>
<dbReference type="InterPro" id="IPR013783">
    <property type="entry name" value="Ig-like_fold"/>
</dbReference>
<dbReference type="InterPro" id="IPR036179">
    <property type="entry name" value="Ig-like_dom_sf"/>
</dbReference>
<dbReference type="InterPro" id="IPR003597">
    <property type="entry name" value="Ig_C1-set"/>
</dbReference>
<feature type="domain" description="Ig-like" evidence="2">
    <location>
        <begin position="171"/>
        <end position="258"/>
    </location>
</feature>
<dbReference type="PROSITE" id="PS00290">
    <property type="entry name" value="IG_MHC"/>
    <property type="match status" value="1"/>
</dbReference>
<dbReference type="AlphaFoldDB" id="A0AAY5KV28"/>
<dbReference type="PANTHER" id="PTHR23411">
    <property type="entry name" value="TAPASIN"/>
    <property type="match status" value="1"/>
</dbReference>
<organism evidence="3 4">
    <name type="scientific">Esox lucius</name>
    <name type="common">Northern pike</name>
    <dbReference type="NCBI Taxonomy" id="8010"/>
    <lineage>
        <taxon>Eukaryota</taxon>
        <taxon>Metazoa</taxon>
        <taxon>Chordata</taxon>
        <taxon>Craniata</taxon>
        <taxon>Vertebrata</taxon>
        <taxon>Euteleostomi</taxon>
        <taxon>Actinopterygii</taxon>
        <taxon>Neopterygii</taxon>
        <taxon>Teleostei</taxon>
        <taxon>Protacanthopterygii</taxon>
        <taxon>Esociformes</taxon>
        <taxon>Esocidae</taxon>
        <taxon>Esox</taxon>
    </lineage>
</organism>